<feature type="transmembrane region" description="Helical" evidence="6">
    <location>
        <begin position="114"/>
        <end position="137"/>
    </location>
</feature>
<evidence type="ECO:0000256" key="5">
    <source>
        <dbReference type="ARBA" id="ARBA00023242"/>
    </source>
</evidence>
<comment type="caution">
    <text evidence="7">The sequence shown here is derived from an EMBL/GenBank/DDBJ whole genome shotgun (WGS) entry which is preliminary data.</text>
</comment>
<name>A0A9W8QWH6_9HYPO</name>
<dbReference type="AlphaFoldDB" id="A0A9W8QWH6"/>
<dbReference type="PANTHER" id="PTHR47540">
    <property type="entry name" value="THIAMINE REPRESSIBLE GENES REGULATORY PROTEIN THI5"/>
    <property type="match status" value="1"/>
</dbReference>
<dbReference type="PANTHER" id="PTHR47540:SF3">
    <property type="entry name" value="ZN(II)2CYS6 TRANSCRIPTION FACTOR (EUROFUNG)"/>
    <property type="match status" value="1"/>
</dbReference>
<gene>
    <name evidence="7" type="ORF">NW755_012008</name>
</gene>
<keyword evidence="2" id="KW-0805">Transcription regulation</keyword>
<evidence type="ECO:0000256" key="2">
    <source>
        <dbReference type="ARBA" id="ARBA00023015"/>
    </source>
</evidence>
<dbReference type="Proteomes" id="UP001152087">
    <property type="component" value="Unassembled WGS sequence"/>
</dbReference>
<keyword evidence="6" id="KW-1133">Transmembrane helix</keyword>
<keyword evidence="4" id="KW-0804">Transcription</keyword>
<keyword evidence="8" id="KW-1185">Reference proteome</keyword>
<sequence>MSGSIAHIKLSRIVAKILRDLYGIRQPSTESQYKLAAKYAKEIDNWHSGISYLVDTDVHRPFLLNNFASLANLGTTRNSRSRQNSELTHEHVQRCLEAAMNIVAKIDDLHSNGLLYNTFWFSHYFAFSAVVMLYVYAIQQRHAPPETYLPAFHAATKCQAQITSIAIPGSLGQRYGVVLQELRVELLRHNTNLLDLGSTHGQGAASGSASMRNGEEGLLGSYTNQDILDLGPQGIGFAPGAEDITGQLGLAGQDGLGFSEHSPGSSIVQMTGWGQFESLVTGGVGGIEAFLDGHMGGWNLGMGEQLDT</sequence>
<evidence type="ECO:0000313" key="8">
    <source>
        <dbReference type="Proteomes" id="UP001152087"/>
    </source>
</evidence>
<dbReference type="CDD" id="cd12148">
    <property type="entry name" value="fungal_TF_MHR"/>
    <property type="match status" value="1"/>
</dbReference>
<proteinExistence type="predicted"/>
<keyword evidence="6" id="KW-0812">Transmembrane</keyword>
<evidence type="ECO:0000313" key="7">
    <source>
        <dbReference type="EMBL" id="KAJ4180157.1"/>
    </source>
</evidence>
<dbReference type="GO" id="GO:0045944">
    <property type="term" value="P:positive regulation of transcription by RNA polymerase II"/>
    <property type="evidence" value="ECO:0007669"/>
    <property type="project" value="TreeGrafter"/>
</dbReference>
<protein>
    <recommendedName>
        <fullName evidence="9">Transcription factor domain-containing protein</fullName>
    </recommendedName>
</protein>
<keyword evidence="5" id="KW-0539">Nucleus</keyword>
<keyword evidence="6" id="KW-0472">Membrane</keyword>
<dbReference type="GO" id="GO:0005634">
    <property type="term" value="C:nucleus"/>
    <property type="evidence" value="ECO:0007669"/>
    <property type="project" value="UniProtKB-SubCell"/>
</dbReference>
<evidence type="ECO:0000256" key="6">
    <source>
        <dbReference type="SAM" id="Phobius"/>
    </source>
</evidence>
<keyword evidence="3" id="KW-0238">DNA-binding</keyword>
<evidence type="ECO:0000256" key="3">
    <source>
        <dbReference type="ARBA" id="ARBA00023125"/>
    </source>
</evidence>
<evidence type="ECO:0000256" key="1">
    <source>
        <dbReference type="ARBA" id="ARBA00004123"/>
    </source>
</evidence>
<reference evidence="7" key="1">
    <citation type="submission" date="2022-09" db="EMBL/GenBank/DDBJ databases">
        <title>Fusarium specimens isolated from Avocado Roots.</title>
        <authorList>
            <person name="Stajich J."/>
            <person name="Roper C."/>
            <person name="Heimlech-Rivalta G."/>
        </authorList>
    </citation>
    <scope>NUCLEOTIDE SEQUENCE</scope>
    <source>
        <strain evidence="7">A02</strain>
    </source>
</reference>
<accession>A0A9W8QWH6</accession>
<dbReference type="EMBL" id="JAOQAV010000051">
    <property type="protein sequence ID" value="KAJ4180157.1"/>
    <property type="molecule type" value="Genomic_DNA"/>
</dbReference>
<comment type="subcellular location">
    <subcellularLocation>
        <location evidence="1">Nucleus</location>
    </subcellularLocation>
</comment>
<evidence type="ECO:0000256" key="4">
    <source>
        <dbReference type="ARBA" id="ARBA00023163"/>
    </source>
</evidence>
<evidence type="ECO:0008006" key="9">
    <source>
        <dbReference type="Google" id="ProtNLM"/>
    </source>
</evidence>
<dbReference type="InterPro" id="IPR051711">
    <property type="entry name" value="Stress_Response_Reg"/>
</dbReference>
<organism evidence="7 8">
    <name type="scientific">Fusarium falciforme</name>
    <dbReference type="NCBI Taxonomy" id="195108"/>
    <lineage>
        <taxon>Eukaryota</taxon>
        <taxon>Fungi</taxon>
        <taxon>Dikarya</taxon>
        <taxon>Ascomycota</taxon>
        <taxon>Pezizomycotina</taxon>
        <taxon>Sordariomycetes</taxon>
        <taxon>Hypocreomycetidae</taxon>
        <taxon>Hypocreales</taxon>
        <taxon>Nectriaceae</taxon>
        <taxon>Fusarium</taxon>
        <taxon>Fusarium solani species complex</taxon>
    </lineage>
</organism>
<dbReference type="GO" id="GO:0043565">
    <property type="term" value="F:sequence-specific DNA binding"/>
    <property type="evidence" value="ECO:0007669"/>
    <property type="project" value="TreeGrafter"/>
</dbReference>